<dbReference type="Proteomes" id="UP000000268">
    <property type="component" value="Chromosome"/>
</dbReference>
<name>B0C5K2_ACAM1</name>
<gene>
    <name evidence="1" type="ordered locus">AM1_2570</name>
</gene>
<sequence length="111" mass="12430">MRTFFNIQTHLIKPAGEVNRLERIAQLSPIQEILEKSKLVAEISQPDQEKYPLLGSKQYRFPTLAYGDAEAVTALSHYYYGCTLLCAGLASANATNLHQEILQGLFLVDTM</sequence>
<dbReference type="EMBL" id="CP000828">
    <property type="protein sequence ID" value="ABW27578.1"/>
    <property type="molecule type" value="Genomic_DNA"/>
</dbReference>
<proteinExistence type="predicted"/>
<reference evidence="1 2" key="1">
    <citation type="journal article" date="2008" name="Proc. Natl. Acad. Sci. U.S.A.">
        <title>Niche adaptation and genome expansion in the chlorophyll d-producing cyanobacterium Acaryochloris marina.</title>
        <authorList>
            <person name="Swingley W.D."/>
            <person name="Chen M."/>
            <person name="Cheung P.C."/>
            <person name="Conrad A.L."/>
            <person name="Dejesa L.C."/>
            <person name="Hao J."/>
            <person name="Honchak B.M."/>
            <person name="Karbach L.E."/>
            <person name="Kurdoglu A."/>
            <person name="Lahiri S."/>
            <person name="Mastrian S.D."/>
            <person name="Miyashita H."/>
            <person name="Page L."/>
            <person name="Ramakrishna P."/>
            <person name="Satoh S."/>
            <person name="Sattley W.M."/>
            <person name="Shimada Y."/>
            <person name="Taylor H.L."/>
            <person name="Tomo T."/>
            <person name="Tsuchiya T."/>
            <person name="Wang Z.T."/>
            <person name="Raymond J."/>
            <person name="Mimuro M."/>
            <person name="Blankenship R.E."/>
            <person name="Touchman J.W."/>
        </authorList>
    </citation>
    <scope>NUCLEOTIDE SEQUENCE [LARGE SCALE GENOMIC DNA]</scope>
    <source>
        <strain evidence="2">MBIC 11017</strain>
    </source>
</reference>
<keyword evidence="2" id="KW-1185">Reference proteome</keyword>
<dbReference type="KEGG" id="amr:AM1_2570"/>
<dbReference type="STRING" id="329726.AM1_2570"/>
<dbReference type="RefSeq" id="WP_012163035.1">
    <property type="nucleotide sequence ID" value="NC_009925.1"/>
</dbReference>
<accession>B0C5K2</accession>
<evidence type="ECO:0000313" key="2">
    <source>
        <dbReference type="Proteomes" id="UP000000268"/>
    </source>
</evidence>
<evidence type="ECO:0000313" key="1">
    <source>
        <dbReference type="EMBL" id="ABW27578.1"/>
    </source>
</evidence>
<protein>
    <submittedName>
        <fullName evidence="1">Uncharacterized protein</fullName>
    </submittedName>
</protein>
<organism evidence="1 2">
    <name type="scientific">Acaryochloris marina (strain MBIC 11017)</name>
    <dbReference type="NCBI Taxonomy" id="329726"/>
    <lineage>
        <taxon>Bacteria</taxon>
        <taxon>Bacillati</taxon>
        <taxon>Cyanobacteriota</taxon>
        <taxon>Cyanophyceae</taxon>
        <taxon>Acaryochloridales</taxon>
        <taxon>Acaryochloridaceae</taxon>
        <taxon>Acaryochloris</taxon>
    </lineage>
</organism>
<dbReference type="HOGENOM" id="CLU_2152762_0_0_3"/>
<dbReference type="AlphaFoldDB" id="B0C5K2"/>